<sequence>MIPVRPETEKAAKRQPVNMCQMTSGGVYPAFDIVKSPKVTLQTQGFKMTKRKFRFYHADRGNLLSPDMTIIPVNGLSVFGEQYLSRINSGNVSDVLDENVQREMLYENVRMGNFPSRPSRFSCLFGANSIPDAESFARKIIPQPTIPINIYEVFAENFVVLDMNWMDYITTDMSRQIEYARQYWYSSITQHAPLTGDRMIPTLEVLLPLPVEVGKQVSTVAFD</sequence>
<protein>
    <submittedName>
        <fullName evidence="1">DUF2441 domain-containing protein</fullName>
    </submittedName>
</protein>
<dbReference type="InterPro" id="IPR018840">
    <property type="entry name" value="DUF2441"/>
</dbReference>
<reference evidence="1" key="1">
    <citation type="submission" date="2019-02" db="EMBL/GenBank/DDBJ databases">
        <authorList>
            <consortium name="PulseNet: The National Subtyping Network for Foodborne Disease Surveillance"/>
            <person name="Tarr C.L."/>
            <person name="Trees E."/>
            <person name="Katz L.S."/>
            <person name="Carleton-Romer H.A."/>
            <person name="Stroika S."/>
            <person name="Kucerova Z."/>
            <person name="Roache K.F."/>
            <person name="Sabol A.L."/>
            <person name="Besser J."/>
            <person name="Gerner-Smidt P."/>
        </authorList>
    </citation>
    <scope>NUCLEOTIDE SEQUENCE</scope>
    <source>
        <strain evidence="1">PNUSAS067857</strain>
    </source>
</reference>
<name>A0A5T2DMQ3_SALER</name>
<dbReference type="AlphaFoldDB" id="A0A5T2DMQ3"/>
<dbReference type="Pfam" id="PF10386">
    <property type="entry name" value="DUF2441"/>
    <property type="match status" value="1"/>
</dbReference>
<dbReference type="SUPFAM" id="SSF56399">
    <property type="entry name" value="ADP-ribosylation"/>
    <property type="match status" value="1"/>
</dbReference>
<accession>A0A5T2DMQ3</accession>
<dbReference type="EMBL" id="AACTVJ010000014">
    <property type="protein sequence ID" value="EAM0997580.1"/>
    <property type="molecule type" value="Genomic_DNA"/>
</dbReference>
<gene>
    <name evidence="1" type="ORF">EYT84_19960</name>
</gene>
<proteinExistence type="predicted"/>
<evidence type="ECO:0000313" key="1">
    <source>
        <dbReference type="EMBL" id="EAM0997580.1"/>
    </source>
</evidence>
<comment type="caution">
    <text evidence="1">The sequence shown here is derived from an EMBL/GenBank/DDBJ whole genome shotgun (WGS) entry which is preliminary data.</text>
</comment>
<organism evidence="1">
    <name type="scientific">Salmonella enterica</name>
    <name type="common">Salmonella choleraesuis</name>
    <dbReference type="NCBI Taxonomy" id="28901"/>
    <lineage>
        <taxon>Bacteria</taxon>
        <taxon>Pseudomonadati</taxon>
        <taxon>Pseudomonadota</taxon>
        <taxon>Gammaproteobacteria</taxon>
        <taxon>Enterobacterales</taxon>
        <taxon>Enterobacteriaceae</taxon>
        <taxon>Salmonella</taxon>
    </lineage>
</organism>